<keyword evidence="2" id="KW-1185">Reference proteome</keyword>
<gene>
    <name evidence="1" type="ORF">RRG08_052904</name>
</gene>
<protein>
    <submittedName>
        <fullName evidence="1">Uncharacterized protein</fullName>
    </submittedName>
</protein>
<evidence type="ECO:0000313" key="2">
    <source>
        <dbReference type="Proteomes" id="UP001283361"/>
    </source>
</evidence>
<evidence type="ECO:0000313" key="1">
    <source>
        <dbReference type="EMBL" id="KAK3767761.1"/>
    </source>
</evidence>
<reference evidence="1" key="1">
    <citation type="journal article" date="2023" name="G3 (Bethesda)">
        <title>A reference genome for the long-term kleptoplast-retaining sea slug Elysia crispata morphotype clarki.</title>
        <authorList>
            <person name="Eastman K.E."/>
            <person name="Pendleton A.L."/>
            <person name="Shaikh M.A."/>
            <person name="Suttiyut T."/>
            <person name="Ogas R."/>
            <person name="Tomko P."/>
            <person name="Gavelis G."/>
            <person name="Widhalm J.R."/>
            <person name="Wisecaver J.H."/>
        </authorList>
    </citation>
    <scope>NUCLEOTIDE SEQUENCE</scope>
    <source>
        <strain evidence="1">ECLA1</strain>
    </source>
</reference>
<sequence length="129" mass="14356">MSYRADLLLSAVCGYVGVSRGIYLVVLTTPRDFGEVTGRECPTELICCYLLSVVMSGRGIYLVVLTTPRDFGEVTGRECPTELICCYLLSVVMSGVPLARQIVFSSRHFFCPTSIVHLYIEWRCDSILS</sequence>
<dbReference type="AlphaFoldDB" id="A0AAE1DEN5"/>
<accession>A0AAE1DEN5</accession>
<dbReference type="EMBL" id="JAWDGP010004109">
    <property type="protein sequence ID" value="KAK3767761.1"/>
    <property type="molecule type" value="Genomic_DNA"/>
</dbReference>
<proteinExistence type="predicted"/>
<dbReference type="Proteomes" id="UP001283361">
    <property type="component" value="Unassembled WGS sequence"/>
</dbReference>
<comment type="caution">
    <text evidence="1">The sequence shown here is derived from an EMBL/GenBank/DDBJ whole genome shotgun (WGS) entry which is preliminary data.</text>
</comment>
<organism evidence="1 2">
    <name type="scientific">Elysia crispata</name>
    <name type="common">lettuce slug</name>
    <dbReference type="NCBI Taxonomy" id="231223"/>
    <lineage>
        <taxon>Eukaryota</taxon>
        <taxon>Metazoa</taxon>
        <taxon>Spiralia</taxon>
        <taxon>Lophotrochozoa</taxon>
        <taxon>Mollusca</taxon>
        <taxon>Gastropoda</taxon>
        <taxon>Heterobranchia</taxon>
        <taxon>Euthyneura</taxon>
        <taxon>Panpulmonata</taxon>
        <taxon>Sacoglossa</taxon>
        <taxon>Placobranchoidea</taxon>
        <taxon>Plakobranchidae</taxon>
        <taxon>Elysia</taxon>
    </lineage>
</organism>
<name>A0AAE1DEN5_9GAST</name>